<name>A0A3B0AMZ2_9ACTN</name>
<reference evidence="1 2" key="1">
    <citation type="journal article" date="2015" name="Antonie Van Leeuwenhoek">
        <title>Streptomyces klenkii sp. nov., isolated from deep marine sediment.</title>
        <authorList>
            <person name="Veyisoglu A."/>
            <person name="Sahin N."/>
        </authorList>
    </citation>
    <scope>NUCLEOTIDE SEQUENCE [LARGE SCALE GENOMIC DNA]</scope>
    <source>
        <strain evidence="1 2">KCTC 29202</strain>
    </source>
</reference>
<dbReference type="Proteomes" id="UP000270343">
    <property type="component" value="Unassembled WGS sequence"/>
</dbReference>
<protein>
    <submittedName>
        <fullName evidence="1">Uncharacterized protein</fullName>
    </submittedName>
</protein>
<dbReference type="AlphaFoldDB" id="A0A3B0AMZ2"/>
<organism evidence="1 2">
    <name type="scientific">Streptomyces klenkii</name>
    <dbReference type="NCBI Taxonomy" id="1420899"/>
    <lineage>
        <taxon>Bacteria</taxon>
        <taxon>Bacillati</taxon>
        <taxon>Actinomycetota</taxon>
        <taxon>Actinomycetes</taxon>
        <taxon>Kitasatosporales</taxon>
        <taxon>Streptomycetaceae</taxon>
        <taxon>Streptomyces</taxon>
    </lineage>
</organism>
<dbReference type="OrthoDB" id="4254164at2"/>
<evidence type="ECO:0000313" key="1">
    <source>
        <dbReference type="EMBL" id="RKN61903.1"/>
    </source>
</evidence>
<accession>A0A3B0AMZ2</accession>
<proteinExistence type="predicted"/>
<evidence type="ECO:0000313" key="2">
    <source>
        <dbReference type="Proteomes" id="UP000270343"/>
    </source>
</evidence>
<dbReference type="EMBL" id="RBAM01000024">
    <property type="protein sequence ID" value="RKN61903.1"/>
    <property type="molecule type" value="Genomic_DNA"/>
</dbReference>
<keyword evidence="2" id="KW-1185">Reference proteome</keyword>
<sequence>MTTLTHSITLTADSAVSPRVQATEPAPGLRVYQIPDWVSPASPYRWTVGHHGGAAIASARTEDDALAVAAAIAPLADWSAPAPDVRAALGQDGMKELGRLVYAANGIYPND</sequence>
<dbReference type="RefSeq" id="WP_120759397.1">
    <property type="nucleotide sequence ID" value="NZ_RBAM01000024.1"/>
</dbReference>
<gene>
    <name evidence="1" type="ORF">D7231_32035</name>
</gene>
<comment type="caution">
    <text evidence="1">The sequence shown here is derived from an EMBL/GenBank/DDBJ whole genome shotgun (WGS) entry which is preliminary data.</text>
</comment>